<accession>A0A2I0JXP0</accession>
<dbReference type="EMBL" id="PGOL01001146">
    <property type="protein sequence ID" value="PKI60613.1"/>
    <property type="molecule type" value="Genomic_DNA"/>
</dbReference>
<feature type="region of interest" description="Disordered" evidence="1">
    <location>
        <begin position="283"/>
        <end position="325"/>
    </location>
</feature>
<sequence length="325" mass="36979">MHIEFLDGMSKWKMNLTRRMNFLKKKRCWFHDGSKGALVTISSSRFRNSKSRVPLKITSSGSSTSIRCELNEPREQTIARFISGLNKEIADVVELQPYVFFEDVIKLANKVTIQNPHAVESEVEEVVVDVCGVTSKQQVEYADEGEKLKVQQVMSSESKLEEQWEYLENILKKELRDGCGGGHNDTRLLGSFRRFAGGSWRRVVGNWRWVGEEREQLKVGSLSWGVWGELRGLCVNVGDFGSEKRKSGVERDQGSLESDEKGEERRQVGEGCVRGYWFGPRAQRAEKRQKGRGKGREMAEEGRLGSEKIGREKMTRASYGDGEED</sequence>
<evidence type="ECO:0000256" key="1">
    <source>
        <dbReference type="SAM" id="MobiDB-lite"/>
    </source>
</evidence>
<dbReference type="Proteomes" id="UP000233551">
    <property type="component" value="Unassembled WGS sequence"/>
</dbReference>
<keyword evidence="3" id="KW-1185">Reference proteome</keyword>
<organism evidence="2 3">
    <name type="scientific">Punica granatum</name>
    <name type="common">Pomegranate</name>
    <dbReference type="NCBI Taxonomy" id="22663"/>
    <lineage>
        <taxon>Eukaryota</taxon>
        <taxon>Viridiplantae</taxon>
        <taxon>Streptophyta</taxon>
        <taxon>Embryophyta</taxon>
        <taxon>Tracheophyta</taxon>
        <taxon>Spermatophyta</taxon>
        <taxon>Magnoliopsida</taxon>
        <taxon>eudicotyledons</taxon>
        <taxon>Gunneridae</taxon>
        <taxon>Pentapetalae</taxon>
        <taxon>rosids</taxon>
        <taxon>malvids</taxon>
        <taxon>Myrtales</taxon>
        <taxon>Lythraceae</taxon>
        <taxon>Punica</taxon>
    </lineage>
</organism>
<feature type="compositionally biased region" description="Basic and acidic residues" evidence="1">
    <location>
        <begin position="283"/>
        <end position="315"/>
    </location>
</feature>
<feature type="region of interest" description="Disordered" evidence="1">
    <location>
        <begin position="243"/>
        <end position="268"/>
    </location>
</feature>
<proteinExistence type="predicted"/>
<comment type="caution">
    <text evidence="2">The sequence shown here is derived from an EMBL/GenBank/DDBJ whole genome shotgun (WGS) entry which is preliminary data.</text>
</comment>
<evidence type="ECO:0000313" key="3">
    <source>
        <dbReference type="Proteomes" id="UP000233551"/>
    </source>
</evidence>
<evidence type="ECO:0000313" key="2">
    <source>
        <dbReference type="EMBL" id="PKI60613.1"/>
    </source>
</evidence>
<name>A0A2I0JXP0_PUNGR</name>
<gene>
    <name evidence="2" type="ORF">CRG98_019089</name>
</gene>
<dbReference type="AlphaFoldDB" id="A0A2I0JXP0"/>
<reference evidence="2 3" key="1">
    <citation type="submission" date="2017-11" db="EMBL/GenBank/DDBJ databases">
        <title>De-novo sequencing of pomegranate (Punica granatum L.) genome.</title>
        <authorList>
            <person name="Akparov Z."/>
            <person name="Amiraslanov A."/>
            <person name="Hajiyeva S."/>
            <person name="Abbasov M."/>
            <person name="Kaur K."/>
            <person name="Hamwieh A."/>
            <person name="Solovyev V."/>
            <person name="Salamov A."/>
            <person name="Braich B."/>
            <person name="Kosarev P."/>
            <person name="Mahmoud A."/>
            <person name="Hajiyev E."/>
            <person name="Babayeva S."/>
            <person name="Izzatullayeva V."/>
            <person name="Mammadov A."/>
            <person name="Mammadov A."/>
            <person name="Sharifova S."/>
            <person name="Ojaghi J."/>
            <person name="Eynullazada K."/>
            <person name="Bayramov B."/>
            <person name="Abdulazimova A."/>
            <person name="Shahmuradov I."/>
        </authorList>
    </citation>
    <scope>NUCLEOTIDE SEQUENCE [LARGE SCALE GENOMIC DNA]</scope>
    <source>
        <strain evidence="3">cv. AG2017</strain>
        <tissue evidence="2">Leaf</tissue>
    </source>
</reference>
<protein>
    <submittedName>
        <fullName evidence="2">Uncharacterized protein</fullName>
    </submittedName>
</protein>